<dbReference type="RefSeq" id="XP_011314665.1">
    <property type="nucleotide sequence ID" value="XM_011316363.1"/>
</dbReference>
<proteinExistence type="predicted"/>
<sequence>MEKIEETYLLSSTHEHLPSPCPGPHPTPHPPKRLSFPCPEPHPAPHVPEYPSPCRIIPTTHSLPLPTQKPENTSKKPRKAPNSQGTKRSPNSNKPQEPETSPEVAQENAESHDDPTTKVPQEDDKFQSTSEDSMTSSNPKKSQKRRRFPARFRMRKNNTRKPRKSRIPTHPIGAHEYPTPEQTPENPILPTVPQENPEPSEITSSQSPISQEYPEPQEYPTPNECPEHPESPSFQLFTPGVAEKVTKKNNDTVFA</sequence>
<dbReference type="AlphaFoldDB" id="A0A9R1TS50"/>
<evidence type="ECO:0000256" key="1">
    <source>
        <dbReference type="SAM" id="MobiDB-lite"/>
    </source>
</evidence>
<feature type="compositionally biased region" description="Basic and acidic residues" evidence="1">
    <location>
        <begin position="109"/>
        <end position="126"/>
    </location>
</feature>
<feature type="compositionally biased region" description="Low complexity" evidence="1">
    <location>
        <begin position="204"/>
        <end position="220"/>
    </location>
</feature>
<dbReference type="KEGG" id="fas:105273756"/>
<protein>
    <submittedName>
        <fullName evidence="3">Pollen-specific leucine-rich repeat extensin-like protein 1</fullName>
    </submittedName>
</protein>
<organism evidence="2 3">
    <name type="scientific">Fopius arisanus</name>
    <dbReference type="NCBI Taxonomy" id="64838"/>
    <lineage>
        <taxon>Eukaryota</taxon>
        <taxon>Metazoa</taxon>
        <taxon>Ecdysozoa</taxon>
        <taxon>Arthropoda</taxon>
        <taxon>Hexapoda</taxon>
        <taxon>Insecta</taxon>
        <taxon>Pterygota</taxon>
        <taxon>Neoptera</taxon>
        <taxon>Endopterygota</taxon>
        <taxon>Hymenoptera</taxon>
        <taxon>Apocrita</taxon>
        <taxon>Ichneumonoidea</taxon>
        <taxon>Braconidae</taxon>
        <taxon>Opiinae</taxon>
        <taxon>Fopius</taxon>
    </lineage>
</organism>
<accession>A0A9R1TS50</accession>
<evidence type="ECO:0000313" key="2">
    <source>
        <dbReference type="Proteomes" id="UP000694866"/>
    </source>
</evidence>
<evidence type="ECO:0000313" key="3">
    <source>
        <dbReference type="RefSeq" id="XP_011314665.1"/>
    </source>
</evidence>
<gene>
    <name evidence="3" type="primary">LOC105273756</name>
</gene>
<keyword evidence="2" id="KW-1185">Reference proteome</keyword>
<feature type="compositionally biased region" description="Polar residues" evidence="1">
    <location>
        <begin position="81"/>
        <end position="99"/>
    </location>
</feature>
<dbReference type="GeneID" id="105273756"/>
<feature type="compositionally biased region" description="Polar residues" evidence="1">
    <location>
        <begin position="127"/>
        <end position="140"/>
    </location>
</feature>
<name>A0A9R1TS50_9HYME</name>
<feature type="region of interest" description="Disordered" evidence="1">
    <location>
        <begin position="1"/>
        <end position="243"/>
    </location>
</feature>
<feature type="compositionally biased region" description="Basic residues" evidence="1">
    <location>
        <begin position="141"/>
        <end position="167"/>
    </location>
</feature>
<feature type="compositionally biased region" description="Pro residues" evidence="1">
    <location>
        <begin position="38"/>
        <end position="51"/>
    </location>
</feature>
<reference evidence="3" key="1">
    <citation type="submission" date="2025-08" db="UniProtKB">
        <authorList>
            <consortium name="RefSeq"/>
        </authorList>
    </citation>
    <scope>IDENTIFICATION</scope>
    <source>
        <strain evidence="3">USDA-PBARC FA_bdor</strain>
        <tissue evidence="3">Whole organism</tissue>
    </source>
</reference>
<feature type="compositionally biased region" description="Pro residues" evidence="1">
    <location>
        <begin position="19"/>
        <end position="29"/>
    </location>
</feature>
<dbReference type="Proteomes" id="UP000694866">
    <property type="component" value="Unplaced"/>
</dbReference>